<keyword evidence="2" id="KW-1185">Reference proteome</keyword>
<proteinExistence type="predicted"/>
<comment type="caution">
    <text evidence="1">The sequence shown here is derived from an EMBL/GenBank/DDBJ whole genome shotgun (WGS) entry which is preliminary data.</text>
</comment>
<dbReference type="AlphaFoldDB" id="A0ABD3U3Q9"/>
<evidence type="ECO:0000313" key="2">
    <source>
        <dbReference type="Proteomes" id="UP001634394"/>
    </source>
</evidence>
<reference evidence="1 2" key="1">
    <citation type="submission" date="2024-11" db="EMBL/GenBank/DDBJ databases">
        <title>Chromosome-level genome assembly of the freshwater bivalve Anodonta woodiana.</title>
        <authorList>
            <person name="Chen X."/>
        </authorList>
    </citation>
    <scope>NUCLEOTIDE SEQUENCE [LARGE SCALE GENOMIC DNA]</scope>
    <source>
        <strain evidence="1">MN2024</strain>
        <tissue evidence="1">Gills</tissue>
    </source>
</reference>
<evidence type="ECO:0000313" key="1">
    <source>
        <dbReference type="EMBL" id="KAL3843248.1"/>
    </source>
</evidence>
<accession>A0ABD3U3Q9</accession>
<gene>
    <name evidence="1" type="ORF">ACJMK2_021190</name>
</gene>
<name>A0ABD3U3Q9_SINWO</name>
<protein>
    <submittedName>
        <fullName evidence="1">Uncharacterized protein</fullName>
    </submittedName>
</protein>
<dbReference type="Proteomes" id="UP001634394">
    <property type="component" value="Unassembled WGS sequence"/>
</dbReference>
<dbReference type="EMBL" id="JBJQND010000017">
    <property type="protein sequence ID" value="KAL3843248.1"/>
    <property type="molecule type" value="Genomic_DNA"/>
</dbReference>
<feature type="non-terminal residue" evidence="1">
    <location>
        <position position="76"/>
    </location>
</feature>
<sequence>SIPDIHSESADLKEDMVDGKRLVIHVRAFDIMGTFSEDTVNVTIDTSPPVIENLWLTREDRVNISVSSLREFSNLT</sequence>
<organism evidence="1 2">
    <name type="scientific">Sinanodonta woodiana</name>
    <name type="common">Chinese pond mussel</name>
    <name type="synonym">Anodonta woodiana</name>
    <dbReference type="NCBI Taxonomy" id="1069815"/>
    <lineage>
        <taxon>Eukaryota</taxon>
        <taxon>Metazoa</taxon>
        <taxon>Spiralia</taxon>
        <taxon>Lophotrochozoa</taxon>
        <taxon>Mollusca</taxon>
        <taxon>Bivalvia</taxon>
        <taxon>Autobranchia</taxon>
        <taxon>Heteroconchia</taxon>
        <taxon>Palaeoheterodonta</taxon>
        <taxon>Unionida</taxon>
        <taxon>Unionoidea</taxon>
        <taxon>Unionidae</taxon>
        <taxon>Unioninae</taxon>
        <taxon>Sinanodonta</taxon>
    </lineage>
</organism>
<feature type="non-terminal residue" evidence="1">
    <location>
        <position position="1"/>
    </location>
</feature>